<keyword evidence="4" id="KW-0472">Membrane</keyword>
<evidence type="ECO:0000256" key="4">
    <source>
        <dbReference type="ARBA" id="ARBA00023136"/>
    </source>
</evidence>
<gene>
    <name evidence="6" type="ORF">KUTeg_012207</name>
</gene>
<dbReference type="EMBL" id="JARBDR010000640">
    <property type="protein sequence ID" value="KAJ8310342.1"/>
    <property type="molecule type" value="Genomic_DNA"/>
</dbReference>
<dbReference type="InterPro" id="IPR006052">
    <property type="entry name" value="TNF_dom"/>
</dbReference>
<evidence type="ECO:0000313" key="6">
    <source>
        <dbReference type="EMBL" id="KAJ8310342.1"/>
    </source>
</evidence>
<evidence type="ECO:0000256" key="2">
    <source>
        <dbReference type="ARBA" id="ARBA00008670"/>
    </source>
</evidence>
<comment type="subcellular location">
    <subcellularLocation>
        <location evidence="1">Membrane</location>
    </subcellularLocation>
</comment>
<dbReference type="InterPro" id="IPR008983">
    <property type="entry name" value="Tumour_necrosis_fac-like_dom"/>
</dbReference>
<organism evidence="6 7">
    <name type="scientific">Tegillarca granosa</name>
    <name type="common">Malaysian cockle</name>
    <name type="synonym">Anadara granosa</name>
    <dbReference type="NCBI Taxonomy" id="220873"/>
    <lineage>
        <taxon>Eukaryota</taxon>
        <taxon>Metazoa</taxon>
        <taxon>Spiralia</taxon>
        <taxon>Lophotrochozoa</taxon>
        <taxon>Mollusca</taxon>
        <taxon>Bivalvia</taxon>
        <taxon>Autobranchia</taxon>
        <taxon>Pteriomorphia</taxon>
        <taxon>Arcoida</taxon>
        <taxon>Arcoidea</taxon>
        <taxon>Arcidae</taxon>
        <taxon>Tegillarca</taxon>
    </lineage>
</organism>
<dbReference type="Proteomes" id="UP001217089">
    <property type="component" value="Unassembled WGS sequence"/>
</dbReference>
<evidence type="ECO:0000313" key="7">
    <source>
        <dbReference type="Proteomes" id="UP001217089"/>
    </source>
</evidence>
<dbReference type="PANTHER" id="PTHR11471">
    <property type="entry name" value="TUMOR NECROSIS FACTOR FAMILY MEMBER"/>
    <property type="match status" value="1"/>
</dbReference>
<name>A0ABQ9EYV1_TEGGR</name>
<feature type="domain" description="THD" evidence="5">
    <location>
        <begin position="93"/>
        <end position="244"/>
    </location>
</feature>
<dbReference type="PROSITE" id="PS50049">
    <property type="entry name" value="THD_2"/>
    <property type="match status" value="1"/>
</dbReference>
<dbReference type="Pfam" id="PF00229">
    <property type="entry name" value="TNF"/>
    <property type="match status" value="1"/>
</dbReference>
<evidence type="ECO:0000256" key="3">
    <source>
        <dbReference type="ARBA" id="ARBA00022514"/>
    </source>
</evidence>
<evidence type="ECO:0000259" key="5">
    <source>
        <dbReference type="PROSITE" id="PS50049"/>
    </source>
</evidence>
<sequence>MGSQVKPQKDAENKSSPAGQIEIADYVRKDCPIKCKVLLEQGFSFDKDKECCTFDDVVSKMKTYTDRELVRNLPLGARPRSRSSALSTTGSKPAIHLVGGKPTLESNSNPHFIVGWKSYVKHSVKFDGNDEDDVITVPEKGIYFTYSRIHFTVKQREVEKRADIYQMPVTHALYRRSTGGRFEVIQDSSLKCPMQNDTSVVHSSYLEGIAYYKIGDEIKIGLTYSEKLEYDITNKDNYFGMFKV</sequence>
<dbReference type="SUPFAM" id="SSF49842">
    <property type="entry name" value="TNF-like"/>
    <property type="match status" value="1"/>
</dbReference>
<dbReference type="PANTHER" id="PTHR11471:SF13">
    <property type="entry name" value="TNF FAMILY PROFILE DOMAIN-CONTAINING PROTEIN"/>
    <property type="match status" value="1"/>
</dbReference>
<comment type="caution">
    <text evidence="6">The sequence shown here is derived from an EMBL/GenBank/DDBJ whole genome shotgun (WGS) entry which is preliminary data.</text>
</comment>
<keyword evidence="3" id="KW-0202">Cytokine</keyword>
<protein>
    <recommendedName>
        <fullName evidence="5">THD domain-containing protein</fullName>
    </recommendedName>
</protein>
<accession>A0ABQ9EYV1</accession>
<reference evidence="6 7" key="1">
    <citation type="submission" date="2022-12" db="EMBL/GenBank/DDBJ databases">
        <title>Chromosome-level genome of Tegillarca granosa.</title>
        <authorList>
            <person name="Kim J."/>
        </authorList>
    </citation>
    <scope>NUCLEOTIDE SEQUENCE [LARGE SCALE GENOMIC DNA]</scope>
    <source>
        <strain evidence="6">Teg-2019</strain>
        <tissue evidence="6">Adductor muscle</tissue>
    </source>
</reference>
<evidence type="ECO:0000256" key="1">
    <source>
        <dbReference type="ARBA" id="ARBA00004370"/>
    </source>
</evidence>
<comment type="similarity">
    <text evidence="2">Belongs to the tumor necrosis factor family.</text>
</comment>
<dbReference type="Gene3D" id="2.60.120.40">
    <property type="match status" value="1"/>
</dbReference>
<keyword evidence="7" id="KW-1185">Reference proteome</keyword>
<proteinExistence type="inferred from homology"/>